<name>A0A345JS73_9GAMM</name>
<dbReference type="PRINTS" id="PR00922">
    <property type="entry name" value="DADACBPTASE3"/>
</dbReference>
<gene>
    <name evidence="3" type="primary">dacB</name>
    <name evidence="3" type="ORF">CGC43_06030</name>
</gene>
<dbReference type="Gene3D" id="3.50.80.20">
    <property type="entry name" value="D-Ala-D-Ala carboxypeptidase C, peptidase S13"/>
    <property type="match status" value="1"/>
</dbReference>
<dbReference type="InterPro" id="IPR012338">
    <property type="entry name" value="Beta-lactam/transpept-like"/>
</dbReference>
<evidence type="ECO:0000313" key="4">
    <source>
        <dbReference type="Proteomes" id="UP000253862"/>
    </source>
</evidence>
<keyword evidence="2" id="KW-0378">Hydrolase</keyword>
<sequence>MSTKLLKSLLFFILAISIAYPLNSIELNQLLDNSIKRNNLQSALVAVKIIDSQSNAVILSRNANKNFAPASNTKLLTGVAGLLFLSKDFRFQTKIYYDKINNHSINNLYIEFSGDPSFTRENLHTLLINLQKNDINNIKNIYFVNRYFEGRDTPINQSNTSSIFGYGAPSSIYNLNENAITLQLTPNSNTFKVSQTVGEKFNFINKLFIASPEQLKTCQFNSYYRDNMLVLSGCLPSNSYTFSFAIEDPQRFMQQAILAQLAQLKISLTNKIKTTNKLPNNLILLAKHKSADLTKLLKHMLVTSDNLYAQTITRTIGYYHNQVGSIVSGKNAIIEIIKTKLKVDTDSIQIEDGAGMSENDLLSADFISSLLQKMSQHDNFEVFKSLLPIYGETGTLKNRSSKLLKGKVFAKTGTGTTAVTLSGYLYANNKQYIFSILINNLKNSQKSSAVALERDLLESIC</sequence>
<organism evidence="3 4">
    <name type="scientific">Francisella opportunistica</name>
    <dbReference type="NCBI Taxonomy" id="2016517"/>
    <lineage>
        <taxon>Bacteria</taxon>
        <taxon>Pseudomonadati</taxon>
        <taxon>Pseudomonadota</taxon>
        <taxon>Gammaproteobacteria</taxon>
        <taxon>Thiotrichales</taxon>
        <taxon>Francisellaceae</taxon>
        <taxon>Francisella</taxon>
    </lineage>
</organism>
<protein>
    <submittedName>
        <fullName evidence="3">D-alanyl-D-alanine carboxypeptidase/D-alanyl-D-alanine-endopeptidase</fullName>
    </submittedName>
</protein>
<dbReference type="PANTHER" id="PTHR30023">
    <property type="entry name" value="D-ALANYL-D-ALANINE CARBOXYPEPTIDASE"/>
    <property type="match status" value="1"/>
</dbReference>
<evidence type="ECO:0000256" key="1">
    <source>
        <dbReference type="ARBA" id="ARBA00006096"/>
    </source>
</evidence>
<evidence type="ECO:0000256" key="2">
    <source>
        <dbReference type="ARBA" id="ARBA00022801"/>
    </source>
</evidence>
<dbReference type="GO" id="GO:0000270">
    <property type="term" value="P:peptidoglycan metabolic process"/>
    <property type="evidence" value="ECO:0007669"/>
    <property type="project" value="TreeGrafter"/>
</dbReference>
<dbReference type="PANTHER" id="PTHR30023:SF0">
    <property type="entry name" value="PENICILLIN-SENSITIVE CARBOXYPEPTIDASE A"/>
    <property type="match status" value="1"/>
</dbReference>
<reference evidence="3 4" key="1">
    <citation type="submission" date="2017-07" db="EMBL/GenBank/DDBJ databases">
        <title>Complete genome sequences and comparative analysis of the novel pathogen Francisella opportunistica.</title>
        <authorList>
            <person name="Dietrich E.A."/>
            <person name="Kingry L.C."/>
            <person name="Petersen J.M."/>
        </authorList>
    </citation>
    <scope>NUCLEOTIDE SEQUENCE [LARGE SCALE GENOMIC DNA]</scope>
    <source>
        <strain evidence="3 4">14-2155</strain>
    </source>
</reference>
<dbReference type="RefSeq" id="WP_071629438.1">
    <property type="nucleotide sequence ID" value="NZ_CP022375.1"/>
</dbReference>
<dbReference type="GO" id="GO:0004185">
    <property type="term" value="F:serine-type carboxypeptidase activity"/>
    <property type="evidence" value="ECO:0007669"/>
    <property type="project" value="InterPro"/>
</dbReference>
<evidence type="ECO:0000313" key="3">
    <source>
        <dbReference type="EMBL" id="AXH30169.1"/>
    </source>
</evidence>
<dbReference type="Pfam" id="PF02113">
    <property type="entry name" value="Peptidase_S13"/>
    <property type="match status" value="1"/>
</dbReference>
<keyword evidence="3" id="KW-0645">Protease</keyword>
<comment type="similarity">
    <text evidence="1">Belongs to the peptidase S13 family.</text>
</comment>
<dbReference type="GO" id="GO:0006508">
    <property type="term" value="P:proteolysis"/>
    <property type="evidence" value="ECO:0007669"/>
    <property type="project" value="InterPro"/>
</dbReference>
<dbReference type="EMBL" id="CP022375">
    <property type="protein sequence ID" value="AXH30169.1"/>
    <property type="molecule type" value="Genomic_DNA"/>
</dbReference>
<dbReference type="Gene3D" id="3.40.710.10">
    <property type="entry name" value="DD-peptidase/beta-lactamase superfamily"/>
    <property type="match status" value="2"/>
</dbReference>
<dbReference type="InterPro" id="IPR000667">
    <property type="entry name" value="Peptidase_S13"/>
</dbReference>
<dbReference type="SUPFAM" id="SSF56601">
    <property type="entry name" value="beta-lactamase/transpeptidase-like"/>
    <property type="match status" value="1"/>
</dbReference>
<dbReference type="NCBIfam" id="TIGR00666">
    <property type="entry name" value="PBP4"/>
    <property type="match status" value="1"/>
</dbReference>
<keyword evidence="3" id="KW-0121">Carboxypeptidase</keyword>
<accession>A0A345JS73</accession>
<dbReference type="AlphaFoldDB" id="A0A345JS73"/>
<proteinExistence type="inferred from homology"/>
<dbReference type="Proteomes" id="UP000253862">
    <property type="component" value="Chromosome"/>
</dbReference>
<keyword evidence="4" id="KW-1185">Reference proteome</keyword>
<dbReference type="OrthoDB" id="9802627at2"/>
<dbReference type="KEGG" id="foo:CGC45_06025"/>